<comment type="caution">
    <text evidence="2">The sequence shown here is derived from an EMBL/GenBank/DDBJ whole genome shotgun (WGS) entry which is preliminary data.</text>
</comment>
<evidence type="ECO:0000256" key="1">
    <source>
        <dbReference type="SAM" id="MobiDB-lite"/>
    </source>
</evidence>
<sequence>MTERHANQVSREELVFTVEMALAKARKLWPSKRVPGDHDRLKPIAAAVVDHLELCRIRCIQLPPIEGHSTPNPCPVRNDGPDATDTNGVGESPAPPGNAPQSRKRGSP</sequence>
<protein>
    <submittedName>
        <fullName evidence="2">Uncharacterized protein</fullName>
    </submittedName>
</protein>
<dbReference type="EMBL" id="VXRY01000245">
    <property type="protein sequence ID" value="MXY33651.1"/>
    <property type="molecule type" value="Genomic_DNA"/>
</dbReference>
<evidence type="ECO:0000313" key="2">
    <source>
        <dbReference type="EMBL" id="MXY33651.1"/>
    </source>
</evidence>
<dbReference type="AlphaFoldDB" id="A0A6B0XY72"/>
<proteinExistence type="predicted"/>
<gene>
    <name evidence="2" type="ORF">F4Y60_06095</name>
</gene>
<feature type="region of interest" description="Disordered" evidence="1">
    <location>
        <begin position="63"/>
        <end position="108"/>
    </location>
</feature>
<organism evidence="2">
    <name type="scientific">Boseongicola sp. SB0664_bin_43</name>
    <dbReference type="NCBI Taxonomy" id="2604844"/>
    <lineage>
        <taxon>Bacteria</taxon>
        <taxon>Pseudomonadati</taxon>
        <taxon>Pseudomonadota</taxon>
        <taxon>Alphaproteobacteria</taxon>
        <taxon>Rhodobacterales</taxon>
        <taxon>Paracoccaceae</taxon>
        <taxon>Boseongicola</taxon>
    </lineage>
</organism>
<accession>A0A6B0XY72</accession>
<reference evidence="2" key="1">
    <citation type="submission" date="2019-09" db="EMBL/GenBank/DDBJ databases">
        <title>Characterisation of the sponge microbiome using genome-centric metagenomics.</title>
        <authorList>
            <person name="Engelberts J.P."/>
            <person name="Robbins S.J."/>
            <person name="De Goeij J.M."/>
            <person name="Aranda M."/>
            <person name="Bell S.C."/>
            <person name="Webster N.S."/>
        </authorList>
    </citation>
    <scope>NUCLEOTIDE SEQUENCE</scope>
    <source>
        <strain evidence="2">SB0664_bin_43</strain>
    </source>
</reference>
<name>A0A6B0XY72_9RHOB</name>